<comment type="caution">
    <text evidence="2">The sequence shown here is derived from an EMBL/GenBank/DDBJ whole genome shotgun (WGS) entry which is preliminary data.</text>
</comment>
<keyword evidence="1" id="KW-0812">Transmembrane</keyword>
<proteinExistence type="predicted"/>
<gene>
    <name evidence="2" type="ORF">HER39_09280</name>
</gene>
<dbReference type="Proteomes" id="UP000523795">
    <property type="component" value="Unassembled WGS sequence"/>
</dbReference>
<accession>A0ABX1JN75</accession>
<keyword evidence="3" id="KW-1185">Reference proteome</keyword>
<dbReference type="EMBL" id="JAAZSR010000123">
    <property type="protein sequence ID" value="NKX50752.1"/>
    <property type="molecule type" value="Genomic_DNA"/>
</dbReference>
<reference evidence="2 3" key="1">
    <citation type="submission" date="2020-04" db="EMBL/GenBank/DDBJ databases">
        <authorList>
            <person name="Liu S."/>
        </authorList>
    </citation>
    <scope>NUCLEOTIDE SEQUENCE [LARGE SCALE GENOMIC DNA]</scope>
    <source>
        <strain evidence="2 3">CGMCC 1.15091</strain>
    </source>
</reference>
<keyword evidence="1" id="KW-0472">Membrane</keyword>
<name>A0ABX1JN75_9MICC</name>
<evidence type="ECO:0008006" key="4">
    <source>
        <dbReference type="Google" id="ProtNLM"/>
    </source>
</evidence>
<protein>
    <recommendedName>
        <fullName evidence="4">Heme exporter protein D</fullName>
    </recommendedName>
</protein>
<evidence type="ECO:0000313" key="2">
    <source>
        <dbReference type="EMBL" id="NKX50752.1"/>
    </source>
</evidence>
<feature type="transmembrane region" description="Helical" evidence="1">
    <location>
        <begin position="6"/>
        <end position="27"/>
    </location>
</feature>
<organism evidence="2 3">
    <name type="scientific">Arthrobacter deserti</name>
    <dbReference type="NCBI Taxonomy" id="1742687"/>
    <lineage>
        <taxon>Bacteria</taxon>
        <taxon>Bacillati</taxon>
        <taxon>Actinomycetota</taxon>
        <taxon>Actinomycetes</taxon>
        <taxon>Micrococcales</taxon>
        <taxon>Micrococcaceae</taxon>
        <taxon>Arthrobacter</taxon>
    </lineage>
</organism>
<evidence type="ECO:0000313" key="3">
    <source>
        <dbReference type="Proteomes" id="UP000523795"/>
    </source>
</evidence>
<evidence type="ECO:0000256" key="1">
    <source>
        <dbReference type="SAM" id="Phobius"/>
    </source>
</evidence>
<keyword evidence="1" id="KW-1133">Transmembrane helix</keyword>
<sequence length="45" mass="5286">MEWVVFWVVAGMAAAVASAVLWARRYFRHEIERARRIRRANRGGL</sequence>